<evidence type="ECO:0000313" key="1">
    <source>
        <dbReference type="EMBL" id="VDP48190.1"/>
    </source>
</evidence>
<keyword evidence="2" id="KW-1185">Reference proteome</keyword>
<evidence type="ECO:0000313" key="2">
    <source>
        <dbReference type="Proteomes" id="UP000269396"/>
    </source>
</evidence>
<proteinExistence type="predicted"/>
<sequence>MMENASHDFVMGYQEDLIHQMGRQIVLQLRQNQLNLNQDSVKRMLDTFLIFSILLLHYPTSTTIGILLKIPLYVQSIGKFFHRRSTIGMSI</sequence>
<dbReference type="Proteomes" id="UP000269396">
    <property type="component" value="Unassembled WGS sequence"/>
</dbReference>
<gene>
    <name evidence="1" type="ORF">SMTD_LOCUS9114</name>
</gene>
<reference evidence="1 2" key="1">
    <citation type="submission" date="2018-11" db="EMBL/GenBank/DDBJ databases">
        <authorList>
            <consortium name="Pathogen Informatics"/>
        </authorList>
    </citation>
    <scope>NUCLEOTIDE SEQUENCE [LARGE SCALE GENOMIC DNA]</scope>
    <source>
        <strain>Denwood</strain>
        <strain evidence="2">Zambia</strain>
    </source>
</reference>
<dbReference type="EMBL" id="UZAL01029434">
    <property type="protein sequence ID" value="VDP48190.1"/>
    <property type="molecule type" value="Genomic_DNA"/>
</dbReference>
<accession>A0A183P428</accession>
<name>A0A183P428_9TREM</name>
<dbReference type="AlphaFoldDB" id="A0A183P428"/>
<organism evidence="1 2">
    <name type="scientific">Schistosoma mattheei</name>
    <dbReference type="NCBI Taxonomy" id="31246"/>
    <lineage>
        <taxon>Eukaryota</taxon>
        <taxon>Metazoa</taxon>
        <taxon>Spiralia</taxon>
        <taxon>Lophotrochozoa</taxon>
        <taxon>Platyhelminthes</taxon>
        <taxon>Trematoda</taxon>
        <taxon>Digenea</taxon>
        <taxon>Strigeidida</taxon>
        <taxon>Schistosomatoidea</taxon>
        <taxon>Schistosomatidae</taxon>
        <taxon>Schistosoma</taxon>
    </lineage>
</organism>
<protein>
    <submittedName>
        <fullName evidence="1">Uncharacterized protein</fullName>
    </submittedName>
</protein>